<keyword evidence="3" id="KW-1185">Reference proteome</keyword>
<sequence>MVMHNGHGGPNKRVSSPDEQCVTDQPSHDDPKRTESIPQVSLVNYSESDDTDEDKDDPSTSHCCGVQKMTQSADVQMERVADFSDPLFDSSDSIVDETDEDSCLQSDKVLPKMDRVPDFSESSDYSTDEDHPSTSLEQKLSKHFVRIAIVGKRGRKVPVLLTPLMRESLDTLSEKREECKQTAVKRSWTADECAGVSQRQHKFIIRNKVPGKMECQNCIEAEADALKNRDWKAVKYFVKNRISSIRRKV</sequence>
<dbReference type="STRING" id="84645.A0A498MUM9"/>
<dbReference type="PANTHER" id="PTHR33480:SF5">
    <property type="entry name" value="SI:DKEY-51D8.9"/>
    <property type="match status" value="1"/>
</dbReference>
<proteinExistence type="predicted"/>
<gene>
    <name evidence="2" type="ORF">ROHU_024925</name>
</gene>
<reference evidence="2 3" key="1">
    <citation type="submission" date="2018-03" db="EMBL/GenBank/DDBJ databases">
        <title>Draft genome sequence of Rohu Carp (Labeo rohita).</title>
        <authorList>
            <person name="Das P."/>
            <person name="Kushwaha B."/>
            <person name="Joshi C.G."/>
            <person name="Kumar D."/>
            <person name="Nagpure N.S."/>
            <person name="Sahoo L."/>
            <person name="Das S.P."/>
            <person name="Bit A."/>
            <person name="Patnaik S."/>
            <person name="Meher P.K."/>
            <person name="Jayasankar P."/>
            <person name="Koringa P.G."/>
            <person name="Patel N.V."/>
            <person name="Hinsu A.T."/>
            <person name="Kumar R."/>
            <person name="Pandey M."/>
            <person name="Agarwal S."/>
            <person name="Srivastava S."/>
            <person name="Singh M."/>
            <person name="Iquebal M.A."/>
            <person name="Jaiswal S."/>
            <person name="Angadi U.B."/>
            <person name="Kumar N."/>
            <person name="Raza M."/>
            <person name="Shah T.M."/>
            <person name="Rai A."/>
            <person name="Jena J.K."/>
        </authorList>
    </citation>
    <scope>NUCLEOTIDE SEQUENCE [LARGE SCALE GENOMIC DNA]</scope>
    <source>
        <strain evidence="2">DASCIFA01</strain>
        <tissue evidence="2">Testis</tissue>
    </source>
</reference>
<dbReference type="PANTHER" id="PTHR33480">
    <property type="entry name" value="SET DOMAIN-CONTAINING PROTEIN-RELATED"/>
    <property type="match status" value="1"/>
</dbReference>
<feature type="compositionally biased region" description="Basic and acidic residues" evidence="1">
    <location>
        <begin position="109"/>
        <end position="118"/>
    </location>
</feature>
<feature type="compositionally biased region" description="Acidic residues" evidence="1">
    <location>
        <begin position="47"/>
        <end position="56"/>
    </location>
</feature>
<feature type="compositionally biased region" description="Polar residues" evidence="1">
    <location>
        <begin position="36"/>
        <end position="45"/>
    </location>
</feature>
<feature type="region of interest" description="Disordered" evidence="1">
    <location>
        <begin position="1"/>
        <end position="71"/>
    </location>
</feature>
<comment type="caution">
    <text evidence="2">The sequence shown here is derived from an EMBL/GenBank/DDBJ whole genome shotgun (WGS) entry which is preliminary data.</text>
</comment>
<feature type="compositionally biased region" description="Basic and acidic residues" evidence="1">
    <location>
        <begin position="26"/>
        <end position="35"/>
    </location>
</feature>
<protein>
    <submittedName>
        <fullName evidence="2">Uncharacterized protein</fullName>
    </submittedName>
</protein>
<evidence type="ECO:0000313" key="3">
    <source>
        <dbReference type="Proteomes" id="UP000290572"/>
    </source>
</evidence>
<accession>A0A498MUM9</accession>
<evidence type="ECO:0000313" key="2">
    <source>
        <dbReference type="EMBL" id="RXN20375.1"/>
    </source>
</evidence>
<organism evidence="2 3">
    <name type="scientific">Labeo rohita</name>
    <name type="common">Indian major carp</name>
    <name type="synonym">Cyprinus rohita</name>
    <dbReference type="NCBI Taxonomy" id="84645"/>
    <lineage>
        <taxon>Eukaryota</taxon>
        <taxon>Metazoa</taxon>
        <taxon>Chordata</taxon>
        <taxon>Craniata</taxon>
        <taxon>Vertebrata</taxon>
        <taxon>Euteleostomi</taxon>
        <taxon>Actinopterygii</taxon>
        <taxon>Neopterygii</taxon>
        <taxon>Teleostei</taxon>
        <taxon>Ostariophysi</taxon>
        <taxon>Cypriniformes</taxon>
        <taxon>Cyprinidae</taxon>
        <taxon>Labeoninae</taxon>
        <taxon>Labeonini</taxon>
        <taxon>Labeo</taxon>
    </lineage>
</organism>
<dbReference type="AlphaFoldDB" id="A0A498MUM9"/>
<feature type="region of interest" description="Disordered" evidence="1">
    <location>
        <begin position="87"/>
        <end position="136"/>
    </location>
</feature>
<evidence type="ECO:0000256" key="1">
    <source>
        <dbReference type="SAM" id="MobiDB-lite"/>
    </source>
</evidence>
<name>A0A498MUM9_LABRO</name>
<dbReference type="Proteomes" id="UP000290572">
    <property type="component" value="Unassembled WGS sequence"/>
</dbReference>
<dbReference type="EMBL" id="QBIY01012644">
    <property type="protein sequence ID" value="RXN20375.1"/>
    <property type="molecule type" value="Genomic_DNA"/>
</dbReference>
<feature type="compositionally biased region" description="Polar residues" evidence="1">
    <location>
        <begin position="13"/>
        <end position="25"/>
    </location>
</feature>